<feature type="domain" description="DUF559" evidence="1">
    <location>
        <begin position="202"/>
        <end position="259"/>
    </location>
</feature>
<sequence length="271" mass="30976">MTSPEHETIDSILASDELSDDEKTRWRNEKLLGSAALLAQRRGRDDLASDILMVSKLNVEWVTQEWDDRDAIAIIEVETENITRFTDQLLTDILETLKSVDQNDDRDLTQIVLKERVPPVPLNWRELVQQAISEPPKANNQGRSVRHNVKRFEEDGLQFSNALEVRFYGLLKEKQESLPETESLSIFPLPAQRIVGRNFEPDFLVVYEGRAAIIELDGGNHSRRVAADQSRDRLMKNAGFRLIERLAVEDVQSADEVRAFIDSVLKRLAKS</sequence>
<dbReference type="EMBL" id="BOMW01000020">
    <property type="protein sequence ID" value="GIF04683.1"/>
    <property type="molecule type" value="Genomic_DNA"/>
</dbReference>
<proteinExistence type="predicted"/>
<name>A0A919N5D0_9ACTN</name>
<organism evidence="2 3">
    <name type="scientific">Actinoplanes siamensis</name>
    <dbReference type="NCBI Taxonomy" id="1223317"/>
    <lineage>
        <taxon>Bacteria</taxon>
        <taxon>Bacillati</taxon>
        <taxon>Actinomycetota</taxon>
        <taxon>Actinomycetes</taxon>
        <taxon>Micromonosporales</taxon>
        <taxon>Micromonosporaceae</taxon>
        <taxon>Actinoplanes</taxon>
    </lineage>
</organism>
<evidence type="ECO:0000259" key="1">
    <source>
        <dbReference type="Pfam" id="PF04480"/>
    </source>
</evidence>
<protein>
    <recommendedName>
        <fullName evidence="1">DUF559 domain-containing protein</fullName>
    </recommendedName>
</protein>
<gene>
    <name evidence="2" type="ORF">Asi03nite_22210</name>
</gene>
<dbReference type="RefSeq" id="WP_203678622.1">
    <property type="nucleotide sequence ID" value="NZ_BOMW01000020.1"/>
</dbReference>
<evidence type="ECO:0000313" key="3">
    <source>
        <dbReference type="Proteomes" id="UP000629619"/>
    </source>
</evidence>
<evidence type="ECO:0000313" key="2">
    <source>
        <dbReference type="EMBL" id="GIF04683.1"/>
    </source>
</evidence>
<comment type="caution">
    <text evidence="2">The sequence shown here is derived from an EMBL/GenBank/DDBJ whole genome shotgun (WGS) entry which is preliminary data.</text>
</comment>
<reference evidence="2" key="1">
    <citation type="submission" date="2021-01" db="EMBL/GenBank/DDBJ databases">
        <title>Whole genome shotgun sequence of Actinoplanes siamensis NBRC 109076.</title>
        <authorList>
            <person name="Komaki H."/>
            <person name="Tamura T."/>
        </authorList>
    </citation>
    <scope>NUCLEOTIDE SEQUENCE</scope>
    <source>
        <strain evidence="2">NBRC 109076</strain>
    </source>
</reference>
<dbReference type="AlphaFoldDB" id="A0A919N5D0"/>
<dbReference type="Proteomes" id="UP000629619">
    <property type="component" value="Unassembled WGS sequence"/>
</dbReference>
<accession>A0A919N5D0</accession>
<keyword evidence="3" id="KW-1185">Reference proteome</keyword>
<dbReference type="InterPro" id="IPR007569">
    <property type="entry name" value="DUF559"/>
</dbReference>
<dbReference type="Pfam" id="PF04480">
    <property type="entry name" value="DUF559"/>
    <property type="match status" value="1"/>
</dbReference>
<dbReference type="Gene3D" id="3.40.960.10">
    <property type="entry name" value="VSR Endonuclease"/>
    <property type="match status" value="1"/>
</dbReference>